<reference evidence="2 3" key="1">
    <citation type="journal article" date="2015" name="Genome Biol. Evol.">
        <title>Comparative Genomics of a Bacterivorous Green Alga Reveals Evolutionary Causalities and Consequences of Phago-Mixotrophic Mode of Nutrition.</title>
        <authorList>
            <person name="Burns J.A."/>
            <person name="Paasch A."/>
            <person name="Narechania A."/>
            <person name="Kim E."/>
        </authorList>
    </citation>
    <scope>NUCLEOTIDE SEQUENCE [LARGE SCALE GENOMIC DNA]</scope>
    <source>
        <strain evidence="2 3">PLY_AMNH</strain>
    </source>
</reference>
<keyword evidence="1" id="KW-0732">Signal</keyword>
<sequence>MFSLIILYATYVIHARAQFTGLVVHNTQISNEIQGTRKREFPNMAHPAPTRALNKLPARVSTRKANANVQKYDADSSAPDPEAVTIQTRPETHAMNKPVSRYTSEVSAGKPRHIFLRPEIRARQKVSRVPVSRTSPSKEGSFSLSVTWKLPVGCDFSGFFLEVLGYLVALEGKVPNLGVDMGTCSEEMFGMLAPQEAEILRRVTLRARTVPHADVLILHTPPRDYATHTPTQRPKFVVGRSMTEALKLPPQEAVDSRTVDQVWVPTTWHRNVYVDAGVEASKVVVVPEAVDVDFFDPEAAVAATHRRQPVEGVAVPDRVHEAGQRRRFVFFSVFKFEFRKGWDVLLKAFWAEFLGEGKNQADVELVIRSYRPSWEPGPKDITVTMDEVASRWQGKGMTQLAKVTWLKDDLSRAELRDQYLLADAFVLPTRGEGWGLPVVEAMSMALPVIVTNFSGPTEYITEENAYPLSYKGVDSAGRCKPDGMDLQRLMRRVFDNREEARQKGERARQDMVMHFGPSVVGDIVLSSLNNLVSMDTASTVDS</sequence>
<evidence type="ECO:0000313" key="3">
    <source>
        <dbReference type="Proteomes" id="UP001190700"/>
    </source>
</evidence>
<proteinExistence type="predicted"/>
<dbReference type="EMBL" id="LGRX02035220">
    <property type="protein sequence ID" value="KAK3235770.1"/>
    <property type="molecule type" value="Genomic_DNA"/>
</dbReference>
<dbReference type="Gene3D" id="3.40.50.2000">
    <property type="entry name" value="Glycogen Phosphorylase B"/>
    <property type="match status" value="1"/>
</dbReference>
<dbReference type="Pfam" id="PF13692">
    <property type="entry name" value="Glyco_trans_1_4"/>
    <property type="match status" value="1"/>
</dbReference>
<dbReference type="AlphaFoldDB" id="A0AAE0BGZ2"/>
<evidence type="ECO:0000256" key="1">
    <source>
        <dbReference type="SAM" id="SignalP"/>
    </source>
</evidence>
<dbReference type="CDD" id="cd03801">
    <property type="entry name" value="GT4_PimA-like"/>
    <property type="match status" value="1"/>
</dbReference>
<evidence type="ECO:0000313" key="2">
    <source>
        <dbReference type="EMBL" id="KAK3235770.1"/>
    </source>
</evidence>
<dbReference type="SUPFAM" id="SSF53756">
    <property type="entry name" value="UDP-Glycosyltransferase/glycogen phosphorylase"/>
    <property type="match status" value="1"/>
</dbReference>
<dbReference type="Proteomes" id="UP001190700">
    <property type="component" value="Unassembled WGS sequence"/>
</dbReference>
<accession>A0AAE0BGZ2</accession>
<evidence type="ECO:0008006" key="4">
    <source>
        <dbReference type="Google" id="ProtNLM"/>
    </source>
</evidence>
<keyword evidence="3" id="KW-1185">Reference proteome</keyword>
<feature type="chain" id="PRO_5042276168" description="Glycosyl transferase family 1 domain-containing protein" evidence="1">
    <location>
        <begin position="18"/>
        <end position="542"/>
    </location>
</feature>
<protein>
    <recommendedName>
        <fullName evidence="4">Glycosyl transferase family 1 domain-containing protein</fullName>
    </recommendedName>
</protein>
<gene>
    <name evidence="2" type="ORF">CYMTET_54035</name>
</gene>
<dbReference type="PANTHER" id="PTHR46656:SF3">
    <property type="entry name" value="PUTATIVE-RELATED"/>
    <property type="match status" value="1"/>
</dbReference>
<organism evidence="2 3">
    <name type="scientific">Cymbomonas tetramitiformis</name>
    <dbReference type="NCBI Taxonomy" id="36881"/>
    <lineage>
        <taxon>Eukaryota</taxon>
        <taxon>Viridiplantae</taxon>
        <taxon>Chlorophyta</taxon>
        <taxon>Pyramimonadophyceae</taxon>
        <taxon>Pyramimonadales</taxon>
        <taxon>Pyramimonadaceae</taxon>
        <taxon>Cymbomonas</taxon>
    </lineage>
</organism>
<dbReference type="PANTHER" id="PTHR46656">
    <property type="entry name" value="PUTATIVE-RELATED"/>
    <property type="match status" value="1"/>
</dbReference>
<name>A0AAE0BGZ2_9CHLO</name>
<feature type="signal peptide" evidence="1">
    <location>
        <begin position="1"/>
        <end position="17"/>
    </location>
</feature>
<comment type="caution">
    <text evidence="2">The sequence shown here is derived from an EMBL/GenBank/DDBJ whole genome shotgun (WGS) entry which is preliminary data.</text>
</comment>